<dbReference type="GO" id="GO:0008531">
    <property type="term" value="F:riboflavin kinase activity"/>
    <property type="evidence" value="ECO:0007669"/>
    <property type="project" value="UniProtKB-EC"/>
</dbReference>
<dbReference type="InterPro" id="IPR023468">
    <property type="entry name" value="Riboflavin_kinase"/>
</dbReference>
<dbReference type="GO" id="GO:0005524">
    <property type="term" value="F:ATP binding"/>
    <property type="evidence" value="ECO:0007669"/>
    <property type="project" value="UniProtKB-KW"/>
</dbReference>
<dbReference type="GO" id="GO:0009398">
    <property type="term" value="P:FMN biosynthetic process"/>
    <property type="evidence" value="ECO:0007669"/>
    <property type="project" value="TreeGrafter"/>
</dbReference>
<dbReference type="SUPFAM" id="SSF82114">
    <property type="entry name" value="Riboflavin kinase-like"/>
    <property type="match status" value="1"/>
</dbReference>
<evidence type="ECO:0000256" key="2">
    <source>
        <dbReference type="ARBA" id="ARBA00022630"/>
    </source>
</evidence>
<feature type="non-terminal residue" evidence="8">
    <location>
        <position position="1"/>
    </location>
</feature>
<name>T0ZFQ3_9ZZZZ</name>
<comment type="caution">
    <text evidence="8">The sequence shown here is derived from an EMBL/GenBank/DDBJ whole genome shotgun (WGS) entry which is preliminary data.</text>
</comment>
<dbReference type="PANTHER" id="PTHR22749">
    <property type="entry name" value="RIBOFLAVIN KINASE/FMN ADENYLYLTRANSFERASE"/>
    <property type="match status" value="1"/>
</dbReference>
<proteinExistence type="predicted"/>
<keyword evidence="4" id="KW-0808">Transferase</keyword>
<evidence type="ECO:0000256" key="1">
    <source>
        <dbReference type="ARBA" id="ARBA00012105"/>
    </source>
</evidence>
<gene>
    <name evidence="8" type="ORF">B1B_13682</name>
</gene>
<reference evidence="8" key="2">
    <citation type="journal article" date="2014" name="ISME J.">
        <title>Microbial stratification in low pH oxic and suboxic macroscopic growths along an acid mine drainage.</title>
        <authorList>
            <person name="Mendez-Garcia C."/>
            <person name="Mesa V."/>
            <person name="Sprenger R.R."/>
            <person name="Richter M."/>
            <person name="Diez M.S."/>
            <person name="Solano J."/>
            <person name="Bargiela R."/>
            <person name="Golyshina O.V."/>
            <person name="Manteca A."/>
            <person name="Ramos J.L."/>
            <person name="Gallego J.R."/>
            <person name="Llorente I."/>
            <person name="Martins Dos Santos V.A."/>
            <person name="Jensen O.N."/>
            <person name="Pelaez A.I."/>
            <person name="Sanchez J."/>
            <person name="Ferrer M."/>
        </authorList>
    </citation>
    <scope>NUCLEOTIDE SEQUENCE</scope>
</reference>
<dbReference type="EMBL" id="AUZY01009019">
    <property type="protein sequence ID" value="EQD43713.1"/>
    <property type="molecule type" value="Genomic_DNA"/>
</dbReference>
<evidence type="ECO:0000256" key="6">
    <source>
        <dbReference type="ARBA" id="ARBA00022840"/>
    </source>
</evidence>
<evidence type="ECO:0000256" key="5">
    <source>
        <dbReference type="ARBA" id="ARBA00022741"/>
    </source>
</evidence>
<dbReference type="EC" id="2.7.1.26" evidence="1"/>
<keyword evidence="6" id="KW-0067">ATP-binding</keyword>
<evidence type="ECO:0000256" key="4">
    <source>
        <dbReference type="ARBA" id="ARBA00022679"/>
    </source>
</evidence>
<keyword evidence="5" id="KW-0547">Nucleotide-binding</keyword>
<dbReference type="Gene3D" id="2.40.30.30">
    <property type="entry name" value="Riboflavin kinase-like"/>
    <property type="match status" value="1"/>
</dbReference>
<evidence type="ECO:0000259" key="7">
    <source>
        <dbReference type="SMART" id="SM00904"/>
    </source>
</evidence>
<dbReference type="Pfam" id="PF01687">
    <property type="entry name" value="Flavokinase"/>
    <property type="match status" value="1"/>
</dbReference>
<dbReference type="InterPro" id="IPR015865">
    <property type="entry name" value="Riboflavin_kinase_bac/euk"/>
</dbReference>
<feature type="domain" description="Riboflavin kinase" evidence="7">
    <location>
        <begin position="7"/>
        <end position="127"/>
    </location>
</feature>
<dbReference type="InterPro" id="IPR023465">
    <property type="entry name" value="Riboflavin_kinase_dom_sf"/>
</dbReference>
<protein>
    <recommendedName>
        <fullName evidence="1">riboflavin kinase</fullName>
        <ecNumber evidence="1">2.7.1.26</ecNumber>
    </recommendedName>
</protein>
<organism evidence="8">
    <name type="scientific">mine drainage metagenome</name>
    <dbReference type="NCBI Taxonomy" id="410659"/>
    <lineage>
        <taxon>unclassified sequences</taxon>
        <taxon>metagenomes</taxon>
        <taxon>ecological metagenomes</taxon>
    </lineage>
</organism>
<accession>T0ZFQ3</accession>
<keyword evidence="3" id="KW-0288">FMN</keyword>
<dbReference type="GO" id="GO:0009231">
    <property type="term" value="P:riboflavin biosynthetic process"/>
    <property type="evidence" value="ECO:0007669"/>
    <property type="project" value="InterPro"/>
</dbReference>
<reference evidence="8" key="1">
    <citation type="submission" date="2013-08" db="EMBL/GenBank/DDBJ databases">
        <authorList>
            <person name="Mendez C."/>
            <person name="Richter M."/>
            <person name="Ferrer M."/>
            <person name="Sanchez J."/>
        </authorList>
    </citation>
    <scope>NUCLEOTIDE SEQUENCE</scope>
</reference>
<dbReference type="PANTHER" id="PTHR22749:SF6">
    <property type="entry name" value="RIBOFLAVIN KINASE"/>
    <property type="match status" value="1"/>
</dbReference>
<dbReference type="SMART" id="SM00904">
    <property type="entry name" value="Flavokinase"/>
    <property type="match status" value="1"/>
</dbReference>
<dbReference type="AlphaFoldDB" id="T0ZFQ3"/>
<keyword evidence="2" id="KW-0285">Flavoprotein</keyword>
<sequence length="144" mass="15269">PDVDGTVVEGTVVRGDGRGRQLGFPTANVETEELVELPDDGVYAGSVDLPDGSVHVAAISIGRRPTYYEKGALLLEAHLLDFDGDLYGQRVRVAVGDIVRGQLRFASAEELVAQIVADVADVRARSTGVAAREDVSEGRADHQA</sequence>
<evidence type="ECO:0000256" key="3">
    <source>
        <dbReference type="ARBA" id="ARBA00022643"/>
    </source>
</evidence>
<evidence type="ECO:0000313" key="8">
    <source>
        <dbReference type="EMBL" id="EQD43713.1"/>
    </source>
</evidence>